<keyword evidence="3" id="KW-1185">Reference proteome</keyword>
<dbReference type="PATRIC" id="fig|405444.3.peg.656"/>
<dbReference type="AlphaFoldDB" id="A0A0R0CCE5"/>
<dbReference type="Pfam" id="PF09995">
    <property type="entry name" value="MPAB_Lcp_cat"/>
    <property type="match status" value="1"/>
</dbReference>
<dbReference type="STRING" id="405444.ABB26_08290"/>
<evidence type="ECO:0000259" key="1">
    <source>
        <dbReference type="Pfam" id="PF09995"/>
    </source>
</evidence>
<sequence>MSTKASGVTTQPNKVVTRERLLGTESRWRRHGEPTPAAADDAVDDGVFGPGSVAWDVLLHPATIVFQTAAQAVLQFTYKPIYAGLRDWDPMSRKGRAGQLTLFDVFDRHQRNSGIHAPMWLGDTETAKRVALHLARIHDKVKADLIDGGEPALGGYEANSPRESMWAALTELHSMLWLYEGLAFRNGRLPHRLPPDKRDRFVGEVAEYCKLFPAREETLPRNMAELQALYERDARLFGMPHSIHIIPETGESFPQVVADSIRKNHHRSQYRVKIQLFLQRRVFRLPVLAAVSGKTRRSMGIGPWQERAILAARYVLLPMIWLAQQPPVERYFMRMMWGPDAVNLIQAARQKQQSARQARQSSLVN</sequence>
<dbReference type="InterPro" id="IPR018713">
    <property type="entry name" value="MPAB/Lcp_cat_dom"/>
</dbReference>
<gene>
    <name evidence="2" type="ORF">ABB26_08290</name>
</gene>
<dbReference type="OrthoDB" id="108890at2"/>
<dbReference type="EMBL" id="LDJI01000014">
    <property type="protein sequence ID" value="KRG64322.1"/>
    <property type="molecule type" value="Genomic_DNA"/>
</dbReference>
<organism evidence="2 3">
    <name type="scientific">Stenotrophomonas humi</name>
    <dbReference type="NCBI Taxonomy" id="405444"/>
    <lineage>
        <taxon>Bacteria</taxon>
        <taxon>Pseudomonadati</taxon>
        <taxon>Pseudomonadota</taxon>
        <taxon>Gammaproteobacteria</taxon>
        <taxon>Lysobacterales</taxon>
        <taxon>Lysobacteraceae</taxon>
        <taxon>Stenotrophomonas</taxon>
    </lineage>
</organism>
<comment type="caution">
    <text evidence="2">The sequence shown here is derived from an EMBL/GenBank/DDBJ whole genome shotgun (WGS) entry which is preliminary data.</text>
</comment>
<proteinExistence type="predicted"/>
<reference evidence="2 3" key="1">
    <citation type="submission" date="2015-05" db="EMBL/GenBank/DDBJ databases">
        <title>Genome sequencing and analysis of members of genus Stenotrophomonas.</title>
        <authorList>
            <person name="Patil P.P."/>
            <person name="Midha S."/>
            <person name="Patil P.B."/>
        </authorList>
    </citation>
    <scope>NUCLEOTIDE SEQUENCE [LARGE SCALE GENOMIC DNA]</scope>
    <source>
        <strain evidence="2 3">DSM 18929</strain>
    </source>
</reference>
<dbReference type="Proteomes" id="UP000050864">
    <property type="component" value="Unassembled WGS sequence"/>
</dbReference>
<name>A0A0R0CCE5_9GAMM</name>
<evidence type="ECO:0000313" key="2">
    <source>
        <dbReference type="EMBL" id="KRG64322.1"/>
    </source>
</evidence>
<feature type="domain" description="ER-bound oxygenase mpaB/mpaB'/Rubber oxygenase catalytic" evidence="1">
    <location>
        <begin position="55"/>
        <end position="311"/>
    </location>
</feature>
<protein>
    <recommendedName>
        <fullName evidence="1">ER-bound oxygenase mpaB/mpaB'/Rubber oxygenase catalytic domain-containing protein</fullName>
    </recommendedName>
</protein>
<dbReference type="RefSeq" id="WP_057633205.1">
    <property type="nucleotide sequence ID" value="NZ_LDJI01000014.1"/>
</dbReference>
<dbReference type="GO" id="GO:0016491">
    <property type="term" value="F:oxidoreductase activity"/>
    <property type="evidence" value="ECO:0007669"/>
    <property type="project" value="InterPro"/>
</dbReference>
<accession>A0A0R0CCE5</accession>
<evidence type="ECO:0000313" key="3">
    <source>
        <dbReference type="Proteomes" id="UP000050864"/>
    </source>
</evidence>